<dbReference type="Gene3D" id="1.10.10.10">
    <property type="entry name" value="Winged helix-like DNA-binding domain superfamily/Winged helix DNA-binding domain"/>
    <property type="match status" value="1"/>
</dbReference>
<dbReference type="InterPro" id="IPR014209">
    <property type="entry name" value="RNA_pol_sigma-K"/>
</dbReference>
<evidence type="ECO:0000256" key="2">
    <source>
        <dbReference type="ARBA" id="ARBA00022969"/>
    </source>
</evidence>
<dbReference type="PRINTS" id="PR00046">
    <property type="entry name" value="SIGMA70FCT"/>
</dbReference>
<dbReference type="NCBIfam" id="TIGR02937">
    <property type="entry name" value="sigma70-ECF"/>
    <property type="match status" value="1"/>
</dbReference>
<dbReference type="InterPro" id="IPR013324">
    <property type="entry name" value="RNA_pol_sigma_r3/r4-like"/>
</dbReference>
<dbReference type="PROSITE" id="PS50943">
    <property type="entry name" value="HTH_CROC1"/>
    <property type="match status" value="1"/>
</dbReference>
<dbReference type="NCBIfam" id="NF004471">
    <property type="entry name" value="PRK05803.1"/>
    <property type="match status" value="1"/>
</dbReference>
<dbReference type="Pfam" id="PF04545">
    <property type="entry name" value="Sigma70_r4"/>
    <property type="match status" value="1"/>
</dbReference>
<dbReference type="PIRSF" id="PIRSF000770">
    <property type="entry name" value="RNA_pol_sigma-SigE/K"/>
    <property type="match status" value="1"/>
</dbReference>
<evidence type="ECO:0000259" key="8">
    <source>
        <dbReference type="PROSITE" id="PS50943"/>
    </source>
</evidence>
<name>A0ABV2KSD4_9BACI</name>
<feature type="domain" description="HTH cro/C1-type" evidence="8">
    <location>
        <begin position="196"/>
        <end position="217"/>
    </location>
</feature>
<dbReference type="Proteomes" id="UP001549167">
    <property type="component" value="Unassembled WGS sequence"/>
</dbReference>
<dbReference type="InterPro" id="IPR036388">
    <property type="entry name" value="WH-like_DNA-bd_sf"/>
</dbReference>
<organism evidence="9 10">
    <name type="scientific">Alkalibacillus flavidus</name>
    <dbReference type="NCBI Taxonomy" id="546021"/>
    <lineage>
        <taxon>Bacteria</taxon>
        <taxon>Bacillati</taxon>
        <taxon>Bacillota</taxon>
        <taxon>Bacilli</taxon>
        <taxon>Bacillales</taxon>
        <taxon>Bacillaceae</taxon>
        <taxon>Alkalibacillus</taxon>
    </lineage>
</organism>
<dbReference type="InterPro" id="IPR007630">
    <property type="entry name" value="RNA_pol_sigma70_r4"/>
</dbReference>
<dbReference type="PROSITE" id="PS00716">
    <property type="entry name" value="SIGMA70_2"/>
    <property type="match status" value="1"/>
</dbReference>
<keyword evidence="6 7" id="KW-0804">Transcription</keyword>
<dbReference type="Pfam" id="PF04542">
    <property type="entry name" value="Sigma70_r2"/>
    <property type="match status" value="1"/>
</dbReference>
<comment type="function">
    <text evidence="7">Sigma factors are initiation factors that promote the attachment of RNA polymerase to specific initiation sites and are then released.</text>
</comment>
<keyword evidence="2" id="KW-0749">Sporulation</keyword>
<evidence type="ECO:0000256" key="1">
    <source>
        <dbReference type="ARBA" id="ARBA00007788"/>
    </source>
</evidence>
<comment type="similarity">
    <text evidence="1 7">Belongs to the sigma-70 factor family.</text>
</comment>
<protein>
    <recommendedName>
        <fullName evidence="7">RNA polymerase sigma factor</fullName>
    </recommendedName>
</protein>
<evidence type="ECO:0000313" key="10">
    <source>
        <dbReference type="Proteomes" id="UP001549167"/>
    </source>
</evidence>
<dbReference type="SUPFAM" id="SSF88659">
    <property type="entry name" value="Sigma3 and sigma4 domains of RNA polymerase sigma factors"/>
    <property type="match status" value="1"/>
</dbReference>
<dbReference type="EMBL" id="JBEPMX010000002">
    <property type="protein sequence ID" value="MET3682492.1"/>
    <property type="molecule type" value="Genomic_DNA"/>
</dbReference>
<keyword evidence="4 7" id="KW-0731">Sigma factor</keyword>
<dbReference type="InterPro" id="IPR050813">
    <property type="entry name" value="Sigma-70_Factor"/>
</dbReference>
<dbReference type="InterPro" id="IPR013325">
    <property type="entry name" value="RNA_pol_sigma_r2"/>
</dbReference>
<dbReference type="RefSeq" id="WP_377946486.1">
    <property type="nucleotide sequence ID" value="NZ_JBEPMX010000002.1"/>
</dbReference>
<keyword evidence="5 7" id="KW-0238">DNA-binding</keyword>
<dbReference type="InterPro" id="IPR001387">
    <property type="entry name" value="Cro/C1-type_HTH"/>
</dbReference>
<evidence type="ECO:0000256" key="6">
    <source>
        <dbReference type="ARBA" id="ARBA00023163"/>
    </source>
</evidence>
<dbReference type="InterPro" id="IPR000943">
    <property type="entry name" value="RNA_pol_sigma70"/>
</dbReference>
<accession>A0ABV2KSD4</accession>
<keyword evidence="10" id="KW-1185">Reference proteome</keyword>
<gene>
    <name evidence="9" type="ORF">ABID56_000573</name>
</gene>
<keyword evidence="3 7" id="KW-0805">Transcription regulation</keyword>
<evidence type="ECO:0000256" key="3">
    <source>
        <dbReference type="ARBA" id="ARBA00023015"/>
    </source>
</evidence>
<evidence type="ECO:0000256" key="5">
    <source>
        <dbReference type="ARBA" id="ARBA00023125"/>
    </source>
</evidence>
<dbReference type="NCBIfam" id="TIGR02846">
    <property type="entry name" value="spore_sigmaK"/>
    <property type="match status" value="1"/>
</dbReference>
<dbReference type="PROSITE" id="PS00715">
    <property type="entry name" value="SIGMA70_1"/>
    <property type="match status" value="1"/>
</dbReference>
<dbReference type="PANTHER" id="PTHR30376">
    <property type="entry name" value="SIGMA FACTOR RPOH HEAT SHOCK RELATED"/>
    <property type="match status" value="1"/>
</dbReference>
<dbReference type="InterPro" id="IPR014284">
    <property type="entry name" value="RNA_pol_sigma-70_dom"/>
</dbReference>
<comment type="caution">
    <text evidence="9">The sequence shown here is derived from an EMBL/GenBank/DDBJ whole genome shotgun (WGS) entry which is preliminary data.</text>
</comment>
<dbReference type="Gene3D" id="1.20.120.1810">
    <property type="match status" value="1"/>
</dbReference>
<evidence type="ECO:0000256" key="4">
    <source>
        <dbReference type="ARBA" id="ARBA00023082"/>
    </source>
</evidence>
<sequence>MLSVIKLLSIFLHNPYLFFAYVKGHAFPQPLSPDDERYYLEQWQKGDIDARNKLIEHNLRLVAHIAKKYEQNNEEQEDLISIGTVGLIKGVESYSLDKGTKLATYVARCIDNEILMFLRSTKKSQKDVSLQDPIGHDKEGNEISLIDVLKSDQPDLTDKVQTAIDIEAIFGYLHLLDEREKEVIVKRYGLGRQPDYTQREIAKALNISRSYVSRIEKRALMKMFHAFYRDRQQNESSTK</sequence>
<proteinExistence type="inferred from homology"/>
<reference evidence="9 10" key="1">
    <citation type="submission" date="2024-06" db="EMBL/GenBank/DDBJ databases">
        <title>Genomic Encyclopedia of Type Strains, Phase IV (KMG-IV): sequencing the most valuable type-strain genomes for metagenomic binning, comparative biology and taxonomic classification.</title>
        <authorList>
            <person name="Goeker M."/>
        </authorList>
    </citation>
    <scope>NUCLEOTIDE SEQUENCE [LARGE SCALE GENOMIC DNA]</scope>
    <source>
        <strain evidence="9 10">DSM 23520</strain>
    </source>
</reference>
<dbReference type="SUPFAM" id="SSF88946">
    <property type="entry name" value="Sigma2 domain of RNA polymerase sigma factors"/>
    <property type="match status" value="1"/>
</dbReference>
<evidence type="ECO:0000256" key="7">
    <source>
        <dbReference type="RuleBase" id="RU362124"/>
    </source>
</evidence>
<dbReference type="PANTHER" id="PTHR30376:SF3">
    <property type="entry name" value="RNA POLYMERASE SIGMA FACTOR RPOH"/>
    <property type="match status" value="1"/>
</dbReference>
<dbReference type="InterPro" id="IPR007627">
    <property type="entry name" value="RNA_pol_sigma70_r2"/>
</dbReference>
<dbReference type="CDD" id="cd06171">
    <property type="entry name" value="Sigma70_r4"/>
    <property type="match status" value="1"/>
</dbReference>
<evidence type="ECO:0000313" key="9">
    <source>
        <dbReference type="EMBL" id="MET3682492.1"/>
    </source>
</evidence>